<dbReference type="Gene3D" id="1.20.58.200">
    <property type="entry name" value="Translin, domain 2"/>
    <property type="match status" value="1"/>
</dbReference>
<dbReference type="InterPro" id="IPR002848">
    <property type="entry name" value="Translin_fam"/>
</dbReference>
<evidence type="ECO:0000256" key="3">
    <source>
        <dbReference type="ARBA" id="ARBA00005902"/>
    </source>
</evidence>
<dbReference type="Proteomes" id="UP001642405">
    <property type="component" value="Unassembled WGS sequence"/>
</dbReference>
<protein>
    <recommendedName>
        <fullName evidence="9">Translin-associated protein X</fullName>
    </recommendedName>
</protein>
<dbReference type="InterPro" id="IPR036081">
    <property type="entry name" value="Translin_sf"/>
</dbReference>
<evidence type="ECO:0000256" key="5">
    <source>
        <dbReference type="ARBA" id="ARBA00023242"/>
    </source>
</evidence>
<feature type="compositionally biased region" description="Basic and acidic residues" evidence="6">
    <location>
        <begin position="205"/>
        <end position="217"/>
    </location>
</feature>
<dbReference type="Gene3D" id="1.20.58.190">
    <property type="entry name" value="Translin, domain 1"/>
    <property type="match status" value="1"/>
</dbReference>
<evidence type="ECO:0000256" key="6">
    <source>
        <dbReference type="SAM" id="MobiDB-lite"/>
    </source>
</evidence>
<dbReference type="PANTHER" id="PTHR10741">
    <property type="entry name" value="TRANSLIN AND TRANSLIN ASSOCIATED PROTEIN X"/>
    <property type="match status" value="1"/>
</dbReference>
<dbReference type="SUPFAM" id="SSF74784">
    <property type="entry name" value="Translin"/>
    <property type="match status" value="1"/>
</dbReference>
<dbReference type="Pfam" id="PF01997">
    <property type="entry name" value="Translin"/>
    <property type="match status" value="1"/>
</dbReference>
<dbReference type="InterPro" id="IPR016068">
    <property type="entry name" value="Translin_N"/>
</dbReference>
<keyword evidence="8" id="KW-1185">Reference proteome</keyword>
<gene>
    <name evidence="7" type="ORF">SCUCBS95973_001409</name>
</gene>
<evidence type="ECO:0000256" key="2">
    <source>
        <dbReference type="ARBA" id="ARBA00004496"/>
    </source>
</evidence>
<reference evidence="7 8" key="1">
    <citation type="submission" date="2024-01" db="EMBL/GenBank/DDBJ databases">
        <authorList>
            <person name="Allen C."/>
            <person name="Tagirdzhanova G."/>
        </authorList>
    </citation>
    <scope>NUCLEOTIDE SEQUENCE [LARGE SCALE GENOMIC DNA]</scope>
</reference>
<dbReference type="EMBL" id="CAWUHB010000005">
    <property type="protein sequence ID" value="CAK7212277.1"/>
    <property type="molecule type" value="Genomic_DNA"/>
</dbReference>
<organism evidence="7 8">
    <name type="scientific">Sporothrix curviconia</name>
    <dbReference type="NCBI Taxonomy" id="1260050"/>
    <lineage>
        <taxon>Eukaryota</taxon>
        <taxon>Fungi</taxon>
        <taxon>Dikarya</taxon>
        <taxon>Ascomycota</taxon>
        <taxon>Pezizomycotina</taxon>
        <taxon>Sordariomycetes</taxon>
        <taxon>Sordariomycetidae</taxon>
        <taxon>Ophiostomatales</taxon>
        <taxon>Ophiostomataceae</taxon>
        <taxon>Sporothrix</taxon>
    </lineage>
</organism>
<dbReference type="CDD" id="cd14820">
    <property type="entry name" value="TRAX"/>
    <property type="match status" value="1"/>
</dbReference>
<feature type="region of interest" description="Disordered" evidence="6">
    <location>
        <begin position="324"/>
        <end position="344"/>
    </location>
</feature>
<keyword evidence="4" id="KW-0963">Cytoplasm</keyword>
<evidence type="ECO:0000313" key="7">
    <source>
        <dbReference type="EMBL" id="CAK7212277.1"/>
    </source>
</evidence>
<feature type="compositionally biased region" description="Gly residues" evidence="6">
    <location>
        <begin position="12"/>
        <end position="23"/>
    </location>
</feature>
<comment type="subcellular location">
    <subcellularLocation>
        <location evidence="2">Cytoplasm</location>
    </subcellularLocation>
    <subcellularLocation>
        <location evidence="1">Nucleus</location>
    </subcellularLocation>
</comment>
<keyword evidence="5" id="KW-0539">Nucleus</keyword>
<feature type="compositionally biased region" description="Low complexity" evidence="6">
    <location>
        <begin position="194"/>
        <end position="204"/>
    </location>
</feature>
<dbReference type="InterPro" id="IPR016069">
    <property type="entry name" value="Translin_C"/>
</dbReference>
<accession>A0ABP0AYD5</accession>
<proteinExistence type="inferred from homology"/>
<comment type="similarity">
    <text evidence="3">Belongs to the translin family.</text>
</comment>
<evidence type="ECO:0000313" key="8">
    <source>
        <dbReference type="Proteomes" id="UP001642405"/>
    </source>
</evidence>
<evidence type="ECO:0008006" key="9">
    <source>
        <dbReference type="Google" id="ProtNLM"/>
    </source>
</evidence>
<sequence>MAPDGKRRWQGDGSGAGAGGGAPGHKKMARHGGGPAGNNAAASAAAAVATVRNEYTSMFERFRDHLDAHHDRRERIVKASRDITALSKKVIFALQRVRRIHPELPRDVDGEVARRLAEIGRLLAGIAPEMQGINRGRYGRVLFGMEELLEALSFLHYLRYQSLLSPEEACEQVARLCVEGRVALDQDKAKAEAKTAGAEGAEGAEVAKEPEDTREPADAAAAAASAPIVHPDDNDFLMGVFDLSGEMMRFATTSAALRGELAADSGEDASKKGRTIVGDMQELDSFFRMLPQRHDKSWKVKSQTLQTSVQKVERLGYDLRVRGSERPKGWIPDAPEVGGEGGSP</sequence>
<feature type="region of interest" description="Disordered" evidence="6">
    <location>
        <begin position="1"/>
        <end position="39"/>
    </location>
</feature>
<feature type="region of interest" description="Disordered" evidence="6">
    <location>
        <begin position="193"/>
        <end position="225"/>
    </location>
</feature>
<evidence type="ECO:0000256" key="1">
    <source>
        <dbReference type="ARBA" id="ARBA00004123"/>
    </source>
</evidence>
<feature type="compositionally biased region" description="Basic and acidic residues" evidence="6">
    <location>
        <begin position="1"/>
        <end position="10"/>
    </location>
</feature>
<comment type="caution">
    <text evidence="7">The sequence shown here is derived from an EMBL/GenBank/DDBJ whole genome shotgun (WGS) entry which is preliminary data.</text>
</comment>
<evidence type="ECO:0000256" key="4">
    <source>
        <dbReference type="ARBA" id="ARBA00022490"/>
    </source>
</evidence>
<name>A0ABP0AYD5_9PEZI</name>